<dbReference type="InterPro" id="IPR001736">
    <property type="entry name" value="PLipase_D/transphosphatidylase"/>
</dbReference>
<dbReference type="SUPFAM" id="SSF56024">
    <property type="entry name" value="Phospholipase D/nuclease"/>
    <property type="match status" value="1"/>
</dbReference>
<evidence type="ECO:0000256" key="5">
    <source>
        <dbReference type="ARBA" id="ARBA00022963"/>
    </source>
</evidence>
<evidence type="ECO:0000259" key="10">
    <source>
        <dbReference type="PROSITE" id="PS50035"/>
    </source>
</evidence>
<evidence type="ECO:0000313" key="12">
    <source>
        <dbReference type="Proteomes" id="UP000749334"/>
    </source>
</evidence>
<dbReference type="InterPro" id="IPR051406">
    <property type="entry name" value="PLD_domain"/>
</dbReference>
<protein>
    <recommendedName>
        <fullName evidence="3">phospholipase D</fullName>
        <ecNumber evidence="3">3.1.4.4</ecNumber>
    </recommendedName>
</protein>
<keyword evidence="4" id="KW-0378">Hydrolase</keyword>
<evidence type="ECO:0000313" key="11">
    <source>
        <dbReference type="EMBL" id="HJF74231.1"/>
    </source>
</evidence>
<feature type="compositionally biased region" description="Low complexity" evidence="9">
    <location>
        <begin position="303"/>
        <end position="313"/>
    </location>
</feature>
<dbReference type="GO" id="GO:0006793">
    <property type="term" value="P:phosphorus metabolic process"/>
    <property type="evidence" value="ECO:0007669"/>
    <property type="project" value="UniProtKB-ARBA"/>
</dbReference>
<evidence type="ECO:0000256" key="9">
    <source>
        <dbReference type="SAM" id="MobiDB-lite"/>
    </source>
</evidence>
<dbReference type="Gene3D" id="1.10.287.110">
    <property type="entry name" value="DnaJ domain"/>
    <property type="match status" value="1"/>
</dbReference>
<keyword evidence="8" id="KW-0175">Coiled coil</keyword>
<comment type="similarity">
    <text evidence="2">Belongs to the phospholipase D family.</text>
</comment>
<feature type="domain" description="PLD phosphodiesterase" evidence="10">
    <location>
        <begin position="86"/>
        <end position="113"/>
    </location>
</feature>
<keyword evidence="5" id="KW-0442">Lipid degradation</keyword>
<keyword evidence="6" id="KW-0443">Lipid metabolism</keyword>
<dbReference type="EC" id="3.1.4.4" evidence="3"/>
<dbReference type="PANTHER" id="PTHR43856:SF1">
    <property type="entry name" value="MITOCHONDRIAL CARDIOLIPIN HYDROLASE"/>
    <property type="match status" value="1"/>
</dbReference>
<dbReference type="PROSITE" id="PS50035">
    <property type="entry name" value="PLD"/>
    <property type="match status" value="1"/>
</dbReference>
<organism evidence="11 12">
    <name type="scientific">Gallibacterium anatis</name>
    <dbReference type="NCBI Taxonomy" id="750"/>
    <lineage>
        <taxon>Bacteria</taxon>
        <taxon>Pseudomonadati</taxon>
        <taxon>Pseudomonadota</taxon>
        <taxon>Gammaproteobacteria</taxon>
        <taxon>Pasteurellales</taxon>
        <taxon>Pasteurellaceae</taxon>
        <taxon>Gallibacterium</taxon>
    </lineage>
</organism>
<dbReference type="Gene3D" id="3.30.870.10">
    <property type="entry name" value="Endonuclease Chain A"/>
    <property type="match status" value="1"/>
</dbReference>
<evidence type="ECO:0000256" key="2">
    <source>
        <dbReference type="ARBA" id="ARBA00008664"/>
    </source>
</evidence>
<feature type="region of interest" description="Disordered" evidence="9">
    <location>
        <begin position="293"/>
        <end position="316"/>
    </location>
</feature>
<feature type="coiled-coil region" evidence="8">
    <location>
        <begin position="229"/>
        <end position="263"/>
    </location>
</feature>
<accession>A0A921HAX2</accession>
<dbReference type="Proteomes" id="UP000749334">
    <property type="component" value="Unassembled WGS sequence"/>
</dbReference>
<dbReference type="SMART" id="SM00155">
    <property type="entry name" value="PLDc"/>
    <property type="match status" value="1"/>
</dbReference>
<evidence type="ECO:0000256" key="4">
    <source>
        <dbReference type="ARBA" id="ARBA00022801"/>
    </source>
</evidence>
<dbReference type="GO" id="GO:0016891">
    <property type="term" value="F:RNA endonuclease activity producing 5'-phosphomonoesters, hydrolytic mechanism"/>
    <property type="evidence" value="ECO:0007669"/>
    <property type="project" value="TreeGrafter"/>
</dbReference>
<dbReference type="SUPFAM" id="SSF46565">
    <property type="entry name" value="Chaperone J-domain"/>
    <property type="match status" value="1"/>
</dbReference>
<evidence type="ECO:0000256" key="7">
    <source>
        <dbReference type="ARBA" id="ARBA00023186"/>
    </source>
</evidence>
<dbReference type="GO" id="GO:0004630">
    <property type="term" value="F:phospholipase D activity"/>
    <property type="evidence" value="ECO:0007669"/>
    <property type="project" value="UniProtKB-EC"/>
</dbReference>
<comment type="catalytic activity">
    <reaction evidence="1">
        <text>a 1,2-diacyl-sn-glycero-3-phosphocholine + H2O = a 1,2-diacyl-sn-glycero-3-phosphate + choline + H(+)</text>
        <dbReference type="Rhea" id="RHEA:14445"/>
        <dbReference type="ChEBI" id="CHEBI:15354"/>
        <dbReference type="ChEBI" id="CHEBI:15377"/>
        <dbReference type="ChEBI" id="CHEBI:15378"/>
        <dbReference type="ChEBI" id="CHEBI:57643"/>
        <dbReference type="ChEBI" id="CHEBI:58608"/>
        <dbReference type="EC" id="3.1.4.4"/>
    </reaction>
</comment>
<reference evidence="11" key="2">
    <citation type="submission" date="2021-09" db="EMBL/GenBank/DDBJ databases">
        <authorList>
            <person name="Gilroy R."/>
        </authorList>
    </citation>
    <scope>NUCLEOTIDE SEQUENCE</scope>
    <source>
        <strain evidence="11">ChiHjej11B10-15683</strain>
    </source>
</reference>
<proteinExistence type="inferred from homology"/>
<dbReference type="AlphaFoldDB" id="A0A921HAX2"/>
<evidence type="ECO:0000256" key="8">
    <source>
        <dbReference type="SAM" id="Coils"/>
    </source>
</evidence>
<name>A0A921HAX2_9PAST</name>
<gene>
    <name evidence="11" type="ORF">K8W15_08625</name>
</gene>
<keyword evidence="7" id="KW-0143">Chaperone</keyword>
<dbReference type="InterPro" id="IPR025202">
    <property type="entry name" value="PLD-like_dom"/>
</dbReference>
<dbReference type="CDD" id="cd06257">
    <property type="entry name" value="DnaJ"/>
    <property type="match status" value="1"/>
</dbReference>
<dbReference type="Pfam" id="PF13091">
    <property type="entry name" value="PLDc_2"/>
    <property type="match status" value="1"/>
</dbReference>
<comment type="caution">
    <text evidence="11">The sequence shown here is derived from an EMBL/GenBank/DDBJ whole genome shotgun (WGS) entry which is preliminary data.</text>
</comment>
<evidence type="ECO:0000256" key="3">
    <source>
        <dbReference type="ARBA" id="ARBA00012027"/>
    </source>
</evidence>
<dbReference type="InterPro" id="IPR001623">
    <property type="entry name" value="DnaJ_domain"/>
</dbReference>
<sequence length="479" mass="55812">MGVKAYFENIHQVILQQVKSANQEINVAVAWFTDRQLFDALCERAMKGVKVSVALIDDEINCGANRLNFAKLQNLKGTVTFLESKKYARMHNKFCIIDKNVVITGSYNWTNRARSNDENITVITESPAVVEDFLEVFAKLTSANVSTEALQISSDTVRRRLEMIKNFILLDEIEDISSQVRRLKPATEAYQLGNILHLLEQGKYQLAIEEINDFLKKFTALVVSEDYEAVELRFELKILELRLESLSNEQADLERNILLFNRMQYEILGDITQQILELKKRYYEEIARKMREQPEMNDEEELANAQEQAQEAKQTYEDYSEEFEEIKQTEVRQLNKEQQKSLKKLFRQCSALCHPDKVPEALKEQASQMFIEVKNAYDNNDIEQLTRLYQALKAGNFTQTRSSTLKQLDVLRSSVAEMRYKIDQVLQELQAFQQNPVLNVLQRIGSEQADWEAYLNQQRPHLENERQRWEELLAELIAS</sequence>
<evidence type="ECO:0000256" key="6">
    <source>
        <dbReference type="ARBA" id="ARBA00023098"/>
    </source>
</evidence>
<dbReference type="PANTHER" id="PTHR43856">
    <property type="entry name" value="CARDIOLIPIN HYDROLASE"/>
    <property type="match status" value="1"/>
</dbReference>
<evidence type="ECO:0000256" key="1">
    <source>
        <dbReference type="ARBA" id="ARBA00000798"/>
    </source>
</evidence>
<dbReference type="GO" id="GO:0016042">
    <property type="term" value="P:lipid catabolic process"/>
    <property type="evidence" value="ECO:0007669"/>
    <property type="project" value="UniProtKB-KW"/>
</dbReference>
<dbReference type="EMBL" id="DYVQ01000073">
    <property type="protein sequence ID" value="HJF74231.1"/>
    <property type="molecule type" value="Genomic_DNA"/>
</dbReference>
<dbReference type="InterPro" id="IPR036869">
    <property type="entry name" value="J_dom_sf"/>
</dbReference>
<dbReference type="CDD" id="cd09174">
    <property type="entry name" value="PLDc_Nuc_like_unchar2"/>
    <property type="match status" value="1"/>
</dbReference>
<reference evidence="11" key="1">
    <citation type="journal article" date="2021" name="PeerJ">
        <title>Extensive microbial diversity within the chicken gut microbiome revealed by metagenomics and culture.</title>
        <authorList>
            <person name="Gilroy R."/>
            <person name="Ravi A."/>
            <person name="Getino M."/>
            <person name="Pursley I."/>
            <person name="Horton D.L."/>
            <person name="Alikhan N.F."/>
            <person name="Baker D."/>
            <person name="Gharbi K."/>
            <person name="Hall N."/>
            <person name="Watson M."/>
            <person name="Adriaenssens E.M."/>
            <person name="Foster-Nyarko E."/>
            <person name="Jarju S."/>
            <person name="Secka A."/>
            <person name="Antonio M."/>
            <person name="Oren A."/>
            <person name="Chaudhuri R.R."/>
            <person name="La Ragione R."/>
            <person name="Hildebrand F."/>
            <person name="Pallen M.J."/>
        </authorList>
    </citation>
    <scope>NUCLEOTIDE SEQUENCE</scope>
    <source>
        <strain evidence="11">ChiHjej11B10-15683</strain>
    </source>
</reference>